<name>A0ACB8R1L9_9AGAM</name>
<dbReference type="EMBL" id="MU276671">
    <property type="protein sequence ID" value="KAI0037893.1"/>
    <property type="molecule type" value="Genomic_DNA"/>
</dbReference>
<comment type="caution">
    <text evidence="1">The sequence shown here is derived from an EMBL/GenBank/DDBJ whole genome shotgun (WGS) entry which is preliminary data.</text>
</comment>
<dbReference type="Proteomes" id="UP000814033">
    <property type="component" value="Unassembled WGS sequence"/>
</dbReference>
<feature type="non-terminal residue" evidence="1">
    <location>
        <position position="225"/>
    </location>
</feature>
<evidence type="ECO:0000313" key="1">
    <source>
        <dbReference type="EMBL" id="KAI0037893.1"/>
    </source>
</evidence>
<sequence length="225" mass="25527">RLQKRWTAYAYAFFHPDPEIGYDQRGRRYHGFKCMGKSCKHITRRYLEGKDASSTGNMLKHARSCWGAAAVQAAQEAGNHEYARKGVTVPLLRDGSITAAFERKGKGKITYSHRQHTKTETRVVKDRGFNVLMKTGRPEYYLPSVSTVSRDVRKVFVNARRRIAKMLQEYEGALSFATDAWSSPNHRAFIAISVHFELDGQPMCIILDVVEVARSHSGLNMALVF</sequence>
<organism evidence="1 2">
    <name type="scientific">Auriscalpium vulgare</name>
    <dbReference type="NCBI Taxonomy" id="40419"/>
    <lineage>
        <taxon>Eukaryota</taxon>
        <taxon>Fungi</taxon>
        <taxon>Dikarya</taxon>
        <taxon>Basidiomycota</taxon>
        <taxon>Agaricomycotina</taxon>
        <taxon>Agaricomycetes</taxon>
        <taxon>Russulales</taxon>
        <taxon>Auriscalpiaceae</taxon>
        <taxon>Auriscalpium</taxon>
    </lineage>
</organism>
<feature type="non-terminal residue" evidence="1">
    <location>
        <position position="1"/>
    </location>
</feature>
<evidence type="ECO:0000313" key="2">
    <source>
        <dbReference type="Proteomes" id="UP000814033"/>
    </source>
</evidence>
<keyword evidence="2" id="KW-1185">Reference proteome</keyword>
<reference evidence="1" key="1">
    <citation type="submission" date="2021-02" db="EMBL/GenBank/DDBJ databases">
        <authorList>
            <consortium name="DOE Joint Genome Institute"/>
            <person name="Ahrendt S."/>
            <person name="Looney B.P."/>
            <person name="Miyauchi S."/>
            <person name="Morin E."/>
            <person name="Drula E."/>
            <person name="Courty P.E."/>
            <person name="Chicoki N."/>
            <person name="Fauchery L."/>
            <person name="Kohler A."/>
            <person name="Kuo A."/>
            <person name="Labutti K."/>
            <person name="Pangilinan J."/>
            <person name="Lipzen A."/>
            <person name="Riley R."/>
            <person name="Andreopoulos W."/>
            <person name="He G."/>
            <person name="Johnson J."/>
            <person name="Barry K.W."/>
            <person name="Grigoriev I.V."/>
            <person name="Nagy L."/>
            <person name="Hibbett D."/>
            <person name="Henrissat B."/>
            <person name="Matheny P.B."/>
            <person name="Labbe J."/>
            <person name="Martin F."/>
        </authorList>
    </citation>
    <scope>NUCLEOTIDE SEQUENCE</scope>
    <source>
        <strain evidence="1">FP105234-sp</strain>
    </source>
</reference>
<proteinExistence type="predicted"/>
<protein>
    <submittedName>
        <fullName evidence="1">Uncharacterized protein</fullName>
    </submittedName>
</protein>
<gene>
    <name evidence="1" type="ORF">FA95DRAFT_1476650</name>
</gene>
<reference evidence="1" key="2">
    <citation type="journal article" date="2022" name="New Phytol.">
        <title>Evolutionary transition to the ectomycorrhizal habit in the genomes of a hyperdiverse lineage of mushroom-forming fungi.</title>
        <authorList>
            <person name="Looney B."/>
            <person name="Miyauchi S."/>
            <person name="Morin E."/>
            <person name="Drula E."/>
            <person name="Courty P.E."/>
            <person name="Kohler A."/>
            <person name="Kuo A."/>
            <person name="LaButti K."/>
            <person name="Pangilinan J."/>
            <person name="Lipzen A."/>
            <person name="Riley R."/>
            <person name="Andreopoulos W."/>
            <person name="He G."/>
            <person name="Johnson J."/>
            <person name="Nolan M."/>
            <person name="Tritt A."/>
            <person name="Barry K.W."/>
            <person name="Grigoriev I.V."/>
            <person name="Nagy L.G."/>
            <person name="Hibbett D."/>
            <person name="Henrissat B."/>
            <person name="Matheny P.B."/>
            <person name="Labbe J."/>
            <person name="Martin F.M."/>
        </authorList>
    </citation>
    <scope>NUCLEOTIDE SEQUENCE</scope>
    <source>
        <strain evidence="1">FP105234-sp</strain>
    </source>
</reference>
<accession>A0ACB8R1L9</accession>